<evidence type="ECO:0000313" key="2">
    <source>
        <dbReference type="EMBL" id="SHE68093.1"/>
    </source>
</evidence>
<sequence length="330" mass="37818">MRRALTVLLLPLLFIGCDFDELPEFPVGRAIDVQQEMRDFIRAISLYAKGIDQEFLIIPQGGVELVTINARESGAADFDYIDAVDGLAQEALFFGFNGIDQPTPVTEQLRLQTFLDLARDNGKVVLVTDFATSQRNIDDSYALNEEAGYISFAADQAELDDIPIYPPQIHNRNLDDIDRLANARNFLTLINPRLFSTRQEFVDAISETDYDIVIIDFFFNGLEFTEEQIAQLKVKENGGRRLLIAYMSIGFAQDNRFYWQSFWFSNPPSWLEDEVPGLPGNYQVKYWRSEWQDIIFGNSDSYLFRIIDTDFDGVLLDNVDAFELFEEADI</sequence>
<organism evidence="2 3">
    <name type="scientific">Microbulbifer donghaiensis</name>
    <dbReference type="NCBI Taxonomy" id="494016"/>
    <lineage>
        <taxon>Bacteria</taxon>
        <taxon>Pseudomonadati</taxon>
        <taxon>Pseudomonadota</taxon>
        <taxon>Gammaproteobacteria</taxon>
        <taxon>Cellvibrionales</taxon>
        <taxon>Microbulbiferaceae</taxon>
        <taxon>Microbulbifer</taxon>
    </lineage>
</organism>
<dbReference type="PANTHER" id="PTHR35882:SF2">
    <property type="entry name" value="PELA"/>
    <property type="match status" value="1"/>
</dbReference>
<dbReference type="PRINTS" id="PR01545">
    <property type="entry name" value="THEMAYE10DUF"/>
</dbReference>
<dbReference type="STRING" id="494016.SAMN04487965_0421"/>
<evidence type="ECO:0000259" key="1">
    <source>
        <dbReference type="Pfam" id="PF03537"/>
    </source>
</evidence>
<accession>A0A1M4VH26</accession>
<dbReference type="Proteomes" id="UP000184170">
    <property type="component" value="Unassembled WGS sequence"/>
</dbReference>
<gene>
    <name evidence="2" type="ORF">SAMN04487965_0421</name>
</gene>
<dbReference type="InterPro" id="IPR016062">
    <property type="entry name" value="TM1410-rel"/>
</dbReference>
<dbReference type="SUPFAM" id="SSF51445">
    <property type="entry name" value="(Trans)glycosidases"/>
    <property type="match status" value="1"/>
</dbReference>
<reference evidence="3" key="1">
    <citation type="submission" date="2016-11" db="EMBL/GenBank/DDBJ databases">
        <authorList>
            <person name="Varghese N."/>
            <person name="Submissions S."/>
        </authorList>
    </citation>
    <scope>NUCLEOTIDE SEQUENCE [LARGE SCALE GENOMIC DNA]</scope>
    <source>
        <strain evidence="3">CGMCC 1.7063</strain>
    </source>
</reference>
<name>A0A1M4VH26_9GAMM</name>
<proteinExistence type="predicted"/>
<dbReference type="InterPro" id="IPR017853">
    <property type="entry name" value="GH"/>
</dbReference>
<evidence type="ECO:0000313" key="3">
    <source>
        <dbReference type="Proteomes" id="UP000184170"/>
    </source>
</evidence>
<dbReference type="Pfam" id="PF03537">
    <property type="entry name" value="Glyco_hydro_114"/>
    <property type="match status" value="1"/>
</dbReference>
<dbReference type="InterPro" id="IPR004352">
    <property type="entry name" value="GH114_TIM-barrel"/>
</dbReference>
<protein>
    <recommendedName>
        <fullName evidence="1">Glycoside-hydrolase family GH114 TIM-barrel domain-containing protein</fullName>
    </recommendedName>
</protein>
<dbReference type="AlphaFoldDB" id="A0A1M4VH26"/>
<dbReference type="Gene3D" id="3.20.20.70">
    <property type="entry name" value="Aldolase class I"/>
    <property type="match status" value="2"/>
</dbReference>
<feature type="domain" description="Glycoside-hydrolase family GH114 TIM-barrel" evidence="1">
    <location>
        <begin position="209"/>
        <end position="323"/>
    </location>
</feature>
<dbReference type="PANTHER" id="PTHR35882">
    <property type="entry name" value="PELA"/>
    <property type="match status" value="1"/>
</dbReference>
<dbReference type="InterPro" id="IPR013785">
    <property type="entry name" value="Aldolase_TIM"/>
</dbReference>
<dbReference type="PROSITE" id="PS51257">
    <property type="entry name" value="PROKAR_LIPOPROTEIN"/>
    <property type="match status" value="1"/>
</dbReference>
<dbReference type="EMBL" id="FQVA01000001">
    <property type="protein sequence ID" value="SHE68093.1"/>
    <property type="molecule type" value="Genomic_DNA"/>
</dbReference>
<keyword evidence="3" id="KW-1185">Reference proteome</keyword>